<dbReference type="KEGG" id="vg:24366641"/>
<accession>A0A0C5PS62</accession>
<dbReference type="SUPFAM" id="SSF53098">
    <property type="entry name" value="Ribonuclease H-like"/>
    <property type="match status" value="1"/>
</dbReference>
<organism evidence="7 8">
    <name type="scientific">Salmonella phage Det7</name>
    <dbReference type="NCBI Taxonomy" id="454798"/>
    <lineage>
        <taxon>Viruses</taxon>
        <taxon>Duplodnaviria</taxon>
        <taxon>Heunggongvirae</taxon>
        <taxon>Uroviricota</taxon>
        <taxon>Caudoviricetes</taxon>
        <taxon>Pantevenvirales</taxon>
        <taxon>Ackermannviridae</taxon>
        <taxon>Cvivirinae</taxon>
        <taxon>Kuttervirus</taxon>
        <taxon>Kuttervirus Det7</taxon>
    </lineage>
</organism>
<dbReference type="GO" id="GO:0006310">
    <property type="term" value="P:DNA recombination"/>
    <property type="evidence" value="ECO:0007669"/>
    <property type="project" value="UniProtKB-KW"/>
</dbReference>
<keyword evidence="8" id="KW-1185">Reference proteome</keyword>
<dbReference type="InterPro" id="IPR036397">
    <property type="entry name" value="RNaseH_sf"/>
</dbReference>
<proteinExistence type="inferred from homology"/>
<dbReference type="Gene3D" id="3.30.420.10">
    <property type="entry name" value="Ribonuclease H-like superfamily/Ribonuclease H"/>
    <property type="match status" value="1"/>
</dbReference>
<keyword evidence="2" id="KW-0227">DNA damage</keyword>
<name>A0A0C5PS62_9CAUD</name>
<evidence type="ECO:0000256" key="2">
    <source>
        <dbReference type="ARBA" id="ARBA00022763"/>
    </source>
</evidence>
<dbReference type="InterPro" id="IPR002176">
    <property type="entry name" value="X-over_junc_endoDNase_RuvC"/>
</dbReference>
<evidence type="ECO:0000256" key="3">
    <source>
        <dbReference type="ARBA" id="ARBA00022842"/>
    </source>
</evidence>
<dbReference type="Proteomes" id="UP000032405">
    <property type="component" value="Segment"/>
</dbReference>
<evidence type="ECO:0000256" key="1">
    <source>
        <dbReference type="ARBA" id="ARBA00009518"/>
    </source>
</evidence>
<evidence type="ECO:0000256" key="4">
    <source>
        <dbReference type="ARBA" id="ARBA00023125"/>
    </source>
</evidence>
<evidence type="ECO:0000256" key="5">
    <source>
        <dbReference type="ARBA" id="ARBA00023172"/>
    </source>
</evidence>
<dbReference type="EMBL" id="KP797973">
    <property type="protein sequence ID" value="AJQ20915.1"/>
    <property type="molecule type" value="Genomic_DNA"/>
</dbReference>
<dbReference type="GO" id="GO:0004520">
    <property type="term" value="F:DNA endonuclease activity"/>
    <property type="evidence" value="ECO:0007669"/>
    <property type="project" value="InterPro"/>
</dbReference>
<evidence type="ECO:0000313" key="7">
    <source>
        <dbReference type="EMBL" id="AJQ20915.1"/>
    </source>
</evidence>
<keyword evidence="5" id="KW-0233">DNA recombination</keyword>
<gene>
    <name evidence="7" type="primary">96</name>
    <name evidence="7" type="ORF">DET7_96</name>
</gene>
<evidence type="ECO:0000313" key="8">
    <source>
        <dbReference type="Proteomes" id="UP000032405"/>
    </source>
</evidence>
<reference evidence="7 8" key="1">
    <citation type="journal article" date="2015" name="Genome Announc.">
        <title>Genome Sequence of Salmonella enterica Phage Det7.</title>
        <authorList>
            <person name="Casjens S.R."/>
            <person name="Jacobs-Sera D."/>
            <person name="Hatfull G.F."/>
            <person name="Hendrix R.W."/>
        </authorList>
    </citation>
    <scope>NUCLEOTIDE SEQUENCE [LARGE SCALE GENOMIC DNA]</scope>
</reference>
<comment type="similarity">
    <text evidence="1">Belongs to the RuvC family.</text>
</comment>
<dbReference type="GO" id="GO:0006281">
    <property type="term" value="P:DNA repair"/>
    <property type="evidence" value="ECO:0007669"/>
    <property type="project" value="UniProtKB-KW"/>
</dbReference>
<sequence>MGIFMKFCGIDYSYGCPAMCFWDDKDPLDFDHLHFYAHHTVEKHCRQVRHNILILRQPKYESPEERFYNISKWAEAVLLTEKPDFITLEGYAMGNSKNSNNICQTAENTSLLKQAMRRNNMEFQIVTPSFVKKHFCGKGNADKLVMIDHFEKLFNVKMRGIMDMLDVKDPKPIDDLVDSFANMVSGPYFIENYPDFNRGVRND</sequence>
<keyword evidence="4" id="KW-0238">DNA-binding</keyword>
<evidence type="ECO:0000256" key="6">
    <source>
        <dbReference type="ARBA" id="ARBA00023204"/>
    </source>
</evidence>
<dbReference type="Pfam" id="PF02075">
    <property type="entry name" value="RuvC"/>
    <property type="match status" value="1"/>
</dbReference>
<dbReference type="InterPro" id="IPR012337">
    <property type="entry name" value="RNaseH-like_sf"/>
</dbReference>
<protein>
    <submittedName>
        <fullName evidence="7">RuvC</fullName>
    </submittedName>
</protein>
<keyword evidence="3" id="KW-0460">Magnesium</keyword>
<dbReference type="GO" id="GO:0003677">
    <property type="term" value="F:DNA binding"/>
    <property type="evidence" value="ECO:0007669"/>
    <property type="project" value="UniProtKB-KW"/>
</dbReference>
<dbReference type="GeneID" id="24366641"/>
<dbReference type="RefSeq" id="YP_009140273.1">
    <property type="nucleotide sequence ID" value="NC_027119.1"/>
</dbReference>
<keyword evidence="6" id="KW-0234">DNA repair</keyword>